<dbReference type="Gene3D" id="1.20.5.4130">
    <property type="match status" value="1"/>
</dbReference>
<dbReference type="OrthoDB" id="1265412at2759"/>
<dbReference type="SUPFAM" id="SSF52540">
    <property type="entry name" value="P-loop containing nucleoside triphosphate hydrolases"/>
    <property type="match status" value="1"/>
</dbReference>
<evidence type="ECO:0000259" key="11">
    <source>
        <dbReference type="Pfam" id="PF23598"/>
    </source>
</evidence>
<dbReference type="Pfam" id="PF18052">
    <property type="entry name" value="Rx_N"/>
    <property type="match status" value="1"/>
</dbReference>
<evidence type="ECO:0000259" key="9">
    <source>
        <dbReference type="Pfam" id="PF18052"/>
    </source>
</evidence>
<keyword evidence="2" id="KW-0433">Leucine-rich repeat</keyword>
<feature type="compositionally biased region" description="Polar residues" evidence="7">
    <location>
        <begin position="139"/>
        <end position="150"/>
    </location>
</feature>
<evidence type="ECO:0000259" key="10">
    <source>
        <dbReference type="Pfam" id="PF23559"/>
    </source>
</evidence>
<dbReference type="Gene3D" id="1.10.8.430">
    <property type="entry name" value="Helical domain of apoptotic protease-activating factors"/>
    <property type="match status" value="1"/>
</dbReference>
<dbReference type="RefSeq" id="XP_016484317.1">
    <property type="nucleotide sequence ID" value="XM_016628831.1"/>
</dbReference>
<feature type="domain" description="Disease resistance N-terminal" evidence="9">
    <location>
        <begin position="17"/>
        <end position="101"/>
    </location>
</feature>
<protein>
    <submittedName>
        <fullName evidence="12">Late blight resistance protein homolog R1B-14</fullName>
    </submittedName>
</protein>
<keyword evidence="3" id="KW-0677">Repeat</keyword>
<sequence>MAEKILVAAVSPAATKAVNFLVDSVSKLLIENCKLIEGAEGDFKRLLREIEPLNELLAADYAEVKSNSMINSDKFFQNIQRTAYKAEDAIDKFLVQKMIDQDKTIAKFLPFYKWINNWKMAPEFKEILEEMGEIRQLSQQAFQKSTQTTQHPDKSASDAQETQGPAEEDIEVVGFDEPANEVMKRLREGSEDLDVVPIVGMPGLGKTTLARKVYNDDYIDDHFYKRIWVYVGQSYKLKNILLDILKEFAPRTEEFKDKNEDQLTEVIRNFVVEGGKYLIVLDDVWEAEVVAFVKKVFPNKKGRCDRIMVTTRLDRVANAKGAVPHVLEPLSPVESFELLENRVFGKTNKCPIELKEYGEKIVKHCGGVPLAIVVIAGALGGCMDESEWRVVEKNVGKHLMNKNDHKSCLKFVETSYNHLPTEKKAAFLYLGVFPQGFDIPAWKLIRLWIAEGLIESDFEGSEIEEIAESYLSDFASRNLVMVMQKKSNSTQIKTCRVHDMLHEFCNVEAKRISLFQQVNLKPGVRVFPSIEDPSTSRRLCIQSSIPYNFIPKDRIVQHVRSLLCFSSTQKQIDLTNLEVDLIPSAFPLIRVLDIQSLVFEFSEIFYRLFHLKYIAISGEFPVLPPLIGNFWNLQTLIIHTSHSTLKIADDIWKMLRLRHLHTNIPAKLPPPPTQTSKSSCLQTLSKVTPDSCKETMLAKACHLKKLGIEGRLTSLLGTNKGGFDSFEKLRCLEHLKLLNDIDCIEELHLPPKFFSLQQTLKKLTLSSTYFEWSEADTLGQLECLKVLKLKDNAFTGETWKPKKGSFSKIQVLWIDRAESWETWDASNHPFQNLKRLVLLSCYKLKAVPHELADLPYLQEMRLERTFEAVNSAKEIKREKLGKQAPGSNYKFNLIIFPQGDAKAIQ</sequence>
<evidence type="ECO:0000256" key="5">
    <source>
        <dbReference type="ARBA" id="ARBA00022821"/>
    </source>
</evidence>
<dbReference type="InterPro" id="IPR058922">
    <property type="entry name" value="WHD_DRP"/>
</dbReference>
<dbReference type="InterPro" id="IPR032675">
    <property type="entry name" value="LRR_dom_sf"/>
</dbReference>
<feature type="domain" description="Disease resistance R13L4/SHOC-2-like LRR" evidence="11">
    <location>
        <begin position="558"/>
        <end position="786"/>
    </location>
</feature>
<dbReference type="AlphaFoldDB" id="A0A1S4B643"/>
<dbReference type="SUPFAM" id="SSF52058">
    <property type="entry name" value="L domain-like"/>
    <property type="match status" value="1"/>
</dbReference>
<dbReference type="Gene3D" id="3.40.50.300">
    <property type="entry name" value="P-loop containing nucleotide triphosphate hydrolases"/>
    <property type="match status" value="1"/>
</dbReference>
<dbReference type="InterPro" id="IPR027417">
    <property type="entry name" value="P-loop_NTPase"/>
</dbReference>
<dbReference type="InterPro" id="IPR002182">
    <property type="entry name" value="NB-ARC"/>
</dbReference>
<gene>
    <name evidence="12" type="primary">LOC107804888</name>
</gene>
<dbReference type="InterPro" id="IPR044974">
    <property type="entry name" value="Disease_R_plants"/>
</dbReference>
<dbReference type="GO" id="GO:0051607">
    <property type="term" value="P:defense response to virus"/>
    <property type="evidence" value="ECO:0007669"/>
    <property type="project" value="UniProtKB-ARBA"/>
</dbReference>
<dbReference type="PANTHER" id="PTHR23155:SF1193">
    <property type="entry name" value="DISEASE RESISTANCE PROTEIN RPP13-RELATED"/>
    <property type="match status" value="1"/>
</dbReference>
<evidence type="ECO:0000256" key="7">
    <source>
        <dbReference type="SAM" id="MobiDB-lite"/>
    </source>
</evidence>
<reference evidence="12" key="1">
    <citation type="submission" date="2025-08" db="UniProtKB">
        <authorList>
            <consortium name="RefSeq"/>
        </authorList>
    </citation>
    <scope>IDENTIFICATION</scope>
</reference>
<evidence type="ECO:0000313" key="12">
    <source>
        <dbReference type="RefSeq" id="XP_016484317.1"/>
    </source>
</evidence>
<dbReference type="FunFam" id="1.10.10.10:FF:000322">
    <property type="entry name" value="Probable disease resistance protein At1g63360"/>
    <property type="match status" value="1"/>
</dbReference>
<comment type="similarity">
    <text evidence="1">Belongs to the disease resistance NB-LRR family.</text>
</comment>
<dbReference type="FunFam" id="3.40.50.300:FF:001091">
    <property type="entry name" value="Probable disease resistance protein At1g61300"/>
    <property type="match status" value="1"/>
</dbReference>
<proteinExistence type="inferred from homology"/>
<organism evidence="12">
    <name type="scientific">Nicotiana tabacum</name>
    <name type="common">Common tobacco</name>
    <dbReference type="NCBI Taxonomy" id="4097"/>
    <lineage>
        <taxon>Eukaryota</taxon>
        <taxon>Viridiplantae</taxon>
        <taxon>Streptophyta</taxon>
        <taxon>Embryophyta</taxon>
        <taxon>Tracheophyta</taxon>
        <taxon>Spermatophyta</taxon>
        <taxon>Magnoliopsida</taxon>
        <taxon>eudicotyledons</taxon>
        <taxon>Gunneridae</taxon>
        <taxon>Pentapetalae</taxon>
        <taxon>asterids</taxon>
        <taxon>lamiids</taxon>
        <taxon>Solanales</taxon>
        <taxon>Solanaceae</taxon>
        <taxon>Nicotianoideae</taxon>
        <taxon>Nicotianeae</taxon>
        <taxon>Nicotiana</taxon>
    </lineage>
</organism>
<dbReference type="KEGG" id="nta:107804888"/>
<dbReference type="STRING" id="4097.A0A1S4B643"/>
<evidence type="ECO:0000256" key="3">
    <source>
        <dbReference type="ARBA" id="ARBA00022737"/>
    </source>
</evidence>
<dbReference type="PANTHER" id="PTHR23155">
    <property type="entry name" value="DISEASE RESISTANCE PROTEIN RP"/>
    <property type="match status" value="1"/>
</dbReference>
<keyword evidence="4" id="KW-0547">Nucleotide-binding</keyword>
<keyword evidence="5" id="KW-0611">Plant defense</keyword>
<dbReference type="PRINTS" id="PR00364">
    <property type="entry name" value="DISEASERSIST"/>
</dbReference>
<dbReference type="InterPro" id="IPR041118">
    <property type="entry name" value="Rx_N"/>
</dbReference>
<evidence type="ECO:0000256" key="2">
    <source>
        <dbReference type="ARBA" id="ARBA00022614"/>
    </source>
</evidence>
<feature type="domain" description="NB-ARC" evidence="8">
    <location>
        <begin position="177"/>
        <end position="347"/>
    </location>
</feature>
<dbReference type="InterPro" id="IPR042197">
    <property type="entry name" value="Apaf_helical"/>
</dbReference>
<dbReference type="Pfam" id="PF23598">
    <property type="entry name" value="LRR_14"/>
    <property type="match status" value="1"/>
</dbReference>
<dbReference type="GO" id="GO:0043531">
    <property type="term" value="F:ADP binding"/>
    <property type="evidence" value="ECO:0007669"/>
    <property type="project" value="InterPro"/>
</dbReference>
<dbReference type="Gene3D" id="1.10.10.10">
    <property type="entry name" value="Winged helix-like DNA-binding domain superfamily/Winged helix DNA-binding domain"/>
    <property type="match status" value="1"/>
</dbReference>
<dbReference type="Pfam" id="PF23559">
    <property type="entry name" value="WHD_DRP"/>
    <property type="match status" value="1"/>
</dbReference>
<accession>A0A1S4B643</accession>
<dbReference type="Pfam" id="PF00931">
    <property type="entry name" value="NB-ARC"/>
    <property type="match status" value="1"/>
</dbReference>
<dbReference type="InterPro" id="IPR055414">
    <property type="entry name" value="LRR_R13L4/SHOC2-like"/>
</dbReference>
<dbReference type="Gene3D" id="3.80.10.10">
    <property type="entry name" value="Ribonuclease Inhibitor"/>
    <property type="match status" value="1"/>
</dbReference>
<evidence type="ECO:0000256" key="1">
    <source>
        <dbReference type="ARBA" id="ARBA00008894"/>
    </source>
</evidence>
<dbReference type="OMA" id="CMDESEW"/>
<dbReference type="PaxDb" id="4097-A0A1S4B643"/>
<name>A0A1S4B643_TOBAC</name>
<feature type="domain" description="Disease resistance protein winged helix" evidence="10">
    <location>
        <begin position="432"/>
        <end position="504"/>
    </location>
</feature>
<evidence type="ECO:0000256" key="4">
    <source>
        <dbReference type="ARBA" id="ARBA00022741"/>
    </source>
</evidence>
<dbReference type="SMR" id="A0A1S4B643"/>
<keyword evidence="6" id="KW-0067">ATP-binding</keyword>
<dbReference type="GO" id="GO:0005524">
    <property type="term" value="F:ATP binding"/>
    <property type="evidence" value="ECO:0007669"/>
    <property type="project" value="UniProtKB-KW"/>
</dbReference>
<feature type="region of interest" description="Disordered" evidence="7">
    <location>
        <begin position="139"/>
        <end position="170"/>
    </location>
</feature>
<evidence type="ECO:0000259" key="8">
    <source>
        <dbReference type="Pfam" id="PF00931"/>
    </source>
</evidence>
<evidence type="ECO:0000256" key="6">
    <source>
        <dbReference type="ARBA" id="ARBA00022840"/>
    </source>
</evidence>
<dbReference type="InterPro" id="IPR036388">
    <property type="entry name" value="WH-like_DNA-bd_sf"/>
</dbReference>